<evidence type="ECO:0000313" key="4">
    <source>
        <dbReference type="Proteomes" id="UP001149090"/>
    </source>
</evidence>
<proteinExistence type="predicted"/>
<sequence>MNSFIFFCFLFLFLISITKSIPTIEVKSPDHFEIGKQIGLAMKERIYKYFEESAVLNYVLIPWFENHLEEYTQFYDANYLKYPHYMDELRGLASGADVSFHKVFLLTLSLEISLLVQSETGKTVINYVNPFPQPELEACSDVLINDQKVILGHNEDANINITDTSAFVFVNQTGTTSNEANNYFTFMYPGSLWGIAYGFNDHNLMFSMNAVFPKCVQIGGHARSFIARDTLTSTSFDEMISKIKNSSIASGFSLNVLDGNTKKIYNIEAASSYCQNTTFDPFLKSNNDDPNYTLMNVLEVTQNNYSEHFNMFLRLNVSQYTDESSVHRLKRAEEIGSPLNNPNLAQGIVDILGDTQDTQWPIYRDAIPPDSAKTITTSIFDWDQKTLSIYDNNPKINFDNPYKVFQLY</sequence>
<dbReference type="Gene3D" id="3.60.60.10">
    <property type="entry name" value="Penicillin V Acylase, Chain A"/>
    <property type="match status" value="1"/>
</dbReference>
<dbReference type="Pfam" id="PF03417">
    <property type="entry name" value="AAT"/>
    <property type="match status" value="1"/>
</dbReference>
<dbReference type="AlphaFoldDB" id="A0A9Q0R7E7"/>
<dbReference type="Proteomes" id="UP001149090">
    <property type="component" value="Unassembled WGS sequence"/>
</dbReference>
<feature type="signal peptide" evidence="1">
    <location>
        <begin position="1"/>
        <end position="20"/>
    </location>
</feature>
<protein>
    <submittedName>
        <fullName evidence="3">Peptidase c45</fullName>
    </submittedName>
</protein>
<dbReference type="OrthoDB" id="189997at2759"/>
<feature type="domain" description="Peptidase C45 hydrolase" evidence="2">
    <location>
        <begin position="147"/>
        <end position="395"/>
    </location>
</feature>
<dbReference type="Gene3D" id="1.10.10.2120">
    <property type="match status" value="1"/>
</dbReference>
<reference evidence="3" key="1">
    <citation type="submission" date="2022-10" db="EMBL/GenBank/DDBJ databases">
        <title>Novel sulphate-reducing endosymbionts in the free-living metamonad Anaeramoeba.</title>
        <authorList>
            <person name="Jerlstrom-Hultqvist J."/>
            <person name="Cepicka I."/>
            <person name="Gallot-Lavallee L."/>
            <person name="Salas-Leiva D."/>
            <person name="Curtis B.A."/>
            <person name="Zahonova K."/>
            <person name="Pipaliya S."/>
            <person name="Dacks J."/>
            <person name="Roger A.J."/>
        </authorList>
    </citation>
    <scope>NUCLEOTIDE SEQUENCE</scope>
    <source>
        <strain evidence="3">BMAN</strain>
    </source>
</reference>
<dbReference type="OMA" id="DKYPIYM"/>
<dbReference type="InterPro" id="IPR047801">
    <property type="entry name" value="Peptidase_C45"/>
</dbReference>
<dbReference type="PANTHER" id="PTHR34180:SF1">
    <property type="entry name" value="BETA-ALANYL-DOPAMINE_CARCININE HYDROLASE"/>
    <property type="match status" value="1"/>
</dbReference>
<name>A0A9Q0R7E7_ANAIG</name>
<accession>A0A9Q0R7E7</accession>
<comment type="caution">
    <text evidence="3">The sequence shown here is derived from an EMBL/GenBank/DDBJ whole genome shotgun (WGS) entry which is preliminary data.</text>
</comment>
<feature type="chain" id="PRO_5040435263" evidence="1">
    <location>
        <begin position="21"/>
        <end position="408"/>
    </location>
</feature>
<dbReference type="EMBL" id="JAPDFW010000106">
    <property type="protein sequence ID" value="KAJ5069253.1"/>
    <property type="molecule type" value="Genomic_DNA"/>
</dbReference>
<keyword evidence="1" id="KW-0732">Signal</keyword>
<evidence type="ECO:0000313" key="3">
    <source>
        <dbReference type="EMBL" id="KAJ5069253.1"/>
    </source>
</evidence>
<dbReference type="InterPro" id="IPR047794">
    <property type="entry name" value="C45_proenzyme-like"/>
</dbReference>
<organism evidence="3 4">
    <name type="scientific">Anaeramoeba ignava</name>
    <name type="common">Anaerobic marine amoeba</name>
    <dbReference type="NCBI Taxonomy" id="1746090"/>
    <lineage>
        <taxon>Eukaryota</taxon>
        <taxon>Metamonada</taxon>
        <taxon>Anaeramoebidae</taxon>
        <taxon>Anaeramoeba</taxon>
    </lineage>
</organism>
<gene>
    <name evidence="3" type="ORF">M0811_11738</name>
</gene>
<dbReference type="PANTHER" id="PTHR34180">
    <property type="entry name" value="PEPTIDASE C45"/>
    <property type="match status" value="1"/>
</dbReference>
<dbReference type="InterPro" id="IPR005079">
    <property type="entry name" value="Peptidase_C45_hydrolase"/>
</dbReference>
<dbReference type="NCBIfam" id="NF040521">
    <property type="entry name" value="C45_proenzyme"/>
    <property type="match status" value="1"/>
</dbReference>
<evidence type="ECO:0000259" key="2">
    <source>
        <dbReference type="Pfam" id="PF03417"/>
    </source>
</evidence>
<keyword evidence="4" id="KW-1185">Reference proteome</keyword>
<evidence type="ECO:0000256" key="1">
    <source>
        <dbReference type="SAM" id="SignalP"/>
    </source>
</evidence>